<dbReference type="PANTHER" id="PTHR11351:SF31">
    <property type="entry name" value="DESATURASE 1, ISOFORM A-RELATED"/>
    <property type="match status" value="1"/>
</dbReference>
<evidence type="ECO:0000256" key="11">
    <source>
        <dbReference type="SAM" id="Phobius"/>
    </source>
</evidence>
<evidence type="ECO:0000256" key="3">
    <source>
        <dbReference type="ARBA" id="ARBA00022516"/>
    </source>
</evidence>
<keyword evidence="10" id="KW-0275">Fatty acid biosynthesis</keyword>
<evidence type="ECO:0000256" key="8">
    <source>
        <dbReference type="ARBA" id="ARBA00023098"/>
    </source>
</evidence>
<comment type="similarity">
    <text evidence="2">Belongs to the fatty acid desaturase type 1 family.</text>
</comment>
<evidence type="ECO:0000256" key="4">
    <source>
        <dbReference type="ARBA" id="ARBA00022692"/>
    </source>
</evidence>
<keyword evidence="4 11" id="KW-0812">Transmembrane</keyword>
<proteinExistence type="inferred from homology"/>
<feature type="non-terminal residue" evidence="12">
    <location>
        <position position="1"/>
    </location>
</feature>
<comment type="subcellular location">
    <subcellularLocation>
        <location evidence="1">Membrane</location>
        <topology evidence="1">Multi-pass membrane protein</topology>
    </subcellularLocation>
</comment>
<dbReference type="GO" id="GO:0006633">
    <property type="term" value="P:fatty acid biosynthetic process"/>
    <property type="evidence" value="ECO:0007669"/>
    <property type="project" value="UniProtKB-KW"/>
</dbReference>
<keyword evidence="13" id="KW-1185">Reference proteome</keyword>
<evidence type="ECO:0000256" key="2">
    <source>
        <dbReference type="ARBA" id="ARBA00009295"/>
    </source>
</evidence>
<organism evidence="12 13">
    <name type="scientific">Allacma fusca</name>
    <dbReference type="NCBI Taxonomy" id="39272"/>
    <lineage>
        <taxon>Eukaryota</taxon>
        <taxon>Metazoa</taxon>
        <taxon>Ecdysozoa</taxon>
        <taxon>Arthropoda</taxon>
        <taxon>Hexapoda</taxon>
        <taxon>Collembola</taxon>
        <taxon>Symphypleona</taxon>
        <taxon>Sminthuridae</taxon>
        <taxon>Allacma</taxon>
    </lineage>
</organism>
<protein>
    <submittedName>
        <fullName evidence="12">Uncharacterized protein</fullName>
    </submittedName>
</protein>
<sequence length="173" mass="19819">MAFQGRVMLSTTVFVEVVTNLSGAGVTAGAHRLFAHRSYKATTPLKVLLAVLYSFSGQYSLLLWTAWHRIHHKFTDTDADPHNSTRGFFYSHIGWLFTYDHANFMEHYDKVDMSDLENDPIVMFHDKYYVFIHLIWVYIIPTLIPCAAHLWGYKPYDTSISATDSKILGHLSG</sequence>
<keyword evidence="5" id="KW-0276">Fatty acid metabolism</keyword>
<dbReference type="AlphaFoldDB" id="A0A8J2JRA4"/>
<evidence type="ECO:0000256" key="9">
    <source>
        <dbReference type="ARBA" id="ARBA00023136"/>
    </source>
</evidence>
<dbReference type="GO" id="GO:0016717">
    <property type="term" value="F:oxidoreductase activity, acting on paired donors, with oxidation of a pair of donors resulting in the reduction of molecular oxygen to two molecules of water"/>
    <property type="evidence" value="ECO:0007669"/>
    <property type="project" value="InterPro"/>
</dbReference>
<evidence type="ECO:0000313" key="13">
    <source>
        <dbReference type="Proteomes" id="UP000708208"/>
    </source>
</evidence>
<dbReference type="CDD" id="cd03505">
    <property type="entry name" value="Delta9-FADS-like"/>
    <property type="match status" value="1"/>
</dbReference>
<evidence type="ECO:0000313" key="12">
    <source>
        <dbReference type="EMBL" id="CAG7724213.1"/>
    </source>
</evidence>
<keyword evidence="7" id="KW-0560">Oxidoreductase</keyword>
<dbReference type="Proteomes" id="UP000708208">
    <property type="component" value="Unassembled WGS sequence"/>
</dbReference>
<keyword evidence="9 11" id="KW-0472">Membrane</keyword>
<dbReference type="OrthoDB" id="10260134at2759"/>
<keyword evidence="6 11" id="KW-1133">Transmembrane helix</keyword>
<evidence type="ECO:0000256" key="7">
    <source>
        <dbReference type="ARBA" id="ARBA00023002"/>
    </source>
</evidence>
<comment type="caution">
    <text evidence="12">The sequence shown here is derived from an EMBL/GenBank/DDBJ whole genome shotgun (WGS) entry which is preliminary data.</text>
</comment>
<evidence type="ECO:0000256" key="1">
    <source>
        <dbReference type="ARBA" id="ARBA00004141"/>
    </source>
</evidence>
<feature type="transmembrane region" description="Helical" evidence="11">
    <location>
        <begin position="47"/>
        <end position="67"/>
    </location>
</feature>
<name>A0A8J2JRA4_9HEXA</name>
<dbReference type="EMBL" id="CAJVCH010106979">
    <property type="protein sequence ID" value="CAG7724213.1"/>
    <property type="molecule type" value="Genomic_DNA"/>
</dbReference>
<gene>
    <name evidence="12" type="ORF">AFUS01_LOCUS13248</name>
</gene>
<keyword evidence="8" id="KW-0443">Lipid metabolism</keyword>
<evidence type="ECO:0000256" key="6">
    <source>
        <dbReference type="ARBA" id="ARBA00022989"/>
    </source>
</evidence>
<accession>A0A8J2JRA4</accession>
<dbReference type="GO" id="GO:0016020">
    <property type="term" value="C:membrane"/>
    <property type="evidence" value="ECO:0007669"/>
    <property type="project" value="UniProtKB-SubCell"/>
</dbReference>
<dbReference type="InterPro" id="IPR015876">
    <property type="entry name" value="Acyl-CoA_DS"/>
</dbReference>
<feature type="transmembrane region" description="Helical" evidence="11">
    <location>
        <begin position="128"/>
        <end position="151"/>
    </location>
</feature>
<evidence type="ECO:0000256" key="5">
    <source>
        <dbReference type="ARBA" id="ARBA00022832"/>
    </source>
</evidence>
<keyword evidence="3" id="KW-0444">Lipid biosynthesis</keyword>
<evidence type="ECO:0000256" key="10">
    <source>
        <dbReference type="ARBA" id="ARBA00023160"/>
    </source>
</evidence>
<dbReference type="PANTHER" id="PTHR11351">
    <property type="entry name" value="ACYL-COA DESATURASE"/>
    <property type="match status" value="1"/>
</dbReference>
<reference evidence="12" key="1">
    <citation type="submission" date="2021-06" db="EMBL/GenBank/DDBJ databases">
        <authorList>
            <person name="Hodson N. C."/>
            <person name="Mongue J. A."/>
            <person name="Jaron S. K."/>
        </authorList>
    </citation>
    <scope>NUCLEOTIDE SEQUENCE</scope>
</reference>